<proteinExistence type="inferred from homology"/>
<evidence type="ECO:0000259" key="4">
    <source>
        <dbReference type="PROSITE" id="PS50011"/>
    </source>
</evidence>
<dbReference type="InterPro" id="IPR051931">
    <property type="entry name" value="PAK3-like"/>
</dbReference>
<dbReference type="InterPro" id="IPR000719">
    <property type="entry name" value="Prot_kinase_dom"/>
</dbReference>
<dbReference type="PROSITE" id="PS00108">
    <property type="entry name" value="PROTEIN_KINASE_ST"/>
    <property type="match status" value="1"/>
</dbReference>
<dbReference type="OrthoDB" id="5979581at2759"/>
<dbReference type="SMART" id="SM00220">
    <property type="entry name" value="S_TKc"/>
    <property type="match status" value="1"/>
</dbReference>
<dbReference type="PANTHER" id="PTHR45832">
    <property type="entry name" value="SERINE/THREONINE-PROTEIN KINASE SAMKA-RELATED-RELATED"/>
    <property type="match status" value="1"/>
</dbReference>
<keyword evidence="3" id="KW-0067">ATP-binding</keyword>
<dbReference type="InterPro" id="IPR011009">
    <property type="entry name" value="Kinase-like_dom_sf"/>
</dbReference>
<dbReference type="Gene3D" id="1.10.510.10">
    <property type="entry name" value="Transferase(Phosphotransferase) domain 1"/>
    <property type="match status" value="1"/>
</dbReference>
<evidence type="ECO:0000313" key="6">
    <source>
        <dbReference type="Proteomes" id="UP000246702"/>
    </source>
</evidence>
<keyword evidence="5" id="KW-0808">Transferase</keyword>
<evidence type="ECO:0000256" key="2">
    <source>
        <dbReference type="ARBA" id="ARBA00022741"/>
    </source>
</evidence>
<dbReference type="GO" id="GO:0005524">
    <property type="term" value="F:ATP binding"/>
    <property type="evidence" value="ECO:0007669"/>
    <property type="project" value="UniProtKB-KW"/>
</dbReference>
<dbReference type="SUPFAM" id="SSF56112">
    <property type="entry name" value="Protein kinase-like (PK-like)"/>
    <property type="match status" value="1"/>
</dbReference>
<dbReference type="GO" id="GO:0004674">
    <property type="term" value="F:protein serine/threonine kinase activity"/>
    <property type="evidence" value="ECO:0007669"/>
    <property type="project" value="UniProtKB-KW"/>
</dbReference>
<comment type="similarity">
    <text evidence="1">Belongs to the protein kinase superfamily. STE Ser/Thr protein kinase family. STE20 subfamily.</text>
</comment>
<keyword evidence="5" id="KW-0723">Serine/threonine-protein kinase</keyword>
<name>A0A317XHE1_9EURO</name>
<dbReference type="InterPro" id="IPR008271">
    <property type="entry name" value="Ser/Thr_kinase_AS"/>
</dbReference>
<protein>
    <submittedName>
        <fullName evidence="5">Serine/threonine protein kinase</fullName>
    </submittedName>
</protein>
<comment type="caution">
    <text evidence="5">The sequence shown here is derived from an EMBL/GenBank/DDBJ whole genome shotgun (WGS) entry which is preliminary data.</text>
</comment>
<reference evidence="5 6" key="1">
    <citation type="submission" date="2016-12" db="EMBL/GenBank/DDBJ databases">
        <title>The genomes of Aspergillus section Nigri reveals drivers in fungal speciation.</title>
        <authorList>
            <consortium name="DOE Joint Genome Institute"/>
            <person name="Vesth T.C."/>
            <person name="Nybo J."/>
            <person name="Theobald S."/>
            <person name="Brandl J."/>
            <person name="Frisvad J.C."/>
            <person name="Nielsen K.F."/>
            <person name="Lyhne E.K."/>
            <person name="Kogle M.E."/>
            <person name="Kuo A."/>
            <person name="Riley R."/>
            <person name="Clum A."/>
            <person name="Nolan M."/>
            <person name="Lipzen A."/>
            <person name="Salamov A."/>
            <person name="Henrissat B."/>
            <person name="Wiebenga A."/>
            <person name="De Vries R.P."/>
            <person name="Grigoriev I.V."/>
            <person name="Mortensen U.H."/>
            <person name="Andersen M.R."/>
            <person name="Baker S.E."/>
        </authorList>
    </citation>
    <scope>NUCLEOTIDE SEQUENCE [LARGE SCALE GENOMIC DNA]</scope>
    <source>
        <strain evidence="5 6">CBS 115572</strain>
    </source>
</reference>
<dbReference type="EMBL" id="MSFK01000001">
    <property type="protein sequence ID" value="PWY96570.1"/>
    <property type="molecule type" value="Genomic_DNA"/>
</dbReference>
<feature type="non-terminal residue" evidence="5">
    <location>
        <position position="1"/>
    </location>
</feature>
<accession>A0A317XHE1</accession>
<dbReference type="RefSeq" id="XP_025473331.1">
    <property type="nucleotide sequence ID" value="XM_025607582.1"/>
</dbReference>
<keyword evidence="2" id="KW-0547">Nucleotide-binding</keyword>
<keyword evidence="5" id="KW-0418">Kinase</keyword>
<evidence type="ECO:0000256" key="1">
    <source>
        <dbReference type="ARBA" id="ARBA00008874"/>
    </source>
</evidence>
<dbReference type="GeneID" id="37109725"/>
<organism evidence="5 6">
    <name type="scientific">Aspergillus sclerotioniger CBS 115572</name>
    <dbReference type="NCBI Taxonomy" id="1450535"/>
    <lineage>
        <taxon>Eukaryota</taxon>
        <taxon>Fungi</taxon>
        <taxon>Dikarya</taxon>
        <taxon>Ascomycota</taxon>
        <taxon>Pezizomycotina</taxon>
        <taxon>Eurotiomycetes</taxon>
        <taxon>Eurotiomycetidae</taxon>
        <taxon>Eurotiales</taxon>
        <taxon>Aspergillaceae</taxon>
        <taxon>Aspergillus</taxon>
        <taxon>Aspergillus subgen. Circumdati</taxon>
    </lineage>
</organism>
<sequence>PLLELDQRLIGNKDTYAVTKKLCEYIWLARSKSDQIFLIKCAPYPQYRRIDHERRTIKKFQSQTTCLRPLLDRIKEPVDPPAIVLKYLDDDLLKASAAKWLTIPEIKYVSKKILEGLSVLHDAGYVHTDIKLNNVLVNYGLESRFTDVQISDLESASHIESQFCKSRPFIGTPIWRSPEAALGLQWGTPTDIWSFSTMLISIIWGNNFFIFNPGVSCFDEAYGVIILTKFHIYFGPFPPPYADLLDERASKMLSWIQDTITSTAMRPLLRASRREISEEDRRFDLKVMTLDPRDRPTARQLLSDEWFHGV</sequence>
<dbReference type="AlphaFoldDB" id="A0A317XHE1"/>
<feature type="domain" description="Protein kinase" evidence="4">
    <location>
        <begin position="1"/>
        <end position="307"/>
    </location>
</feature>
<evidence type="ECO:0000313" key="5">
    <source>
        <dbReference type="EMBL" id="PWY96570.1"/>
    </source>
</evidence>
<keyword evidence="6" id="KW-1185">Reference proteome</keyword>
<dbReference type="Proteomes" id="UP000246702">
    <property type="component" value="Unassembled WGS sequence"/>
</dbReference>
<gene>
    <name evidence="5" type="ORF">BO94DRAFT_453890</name>
</gene>
<dbReference type="STRING" id="1450535.A0A317XHE1"/>
<dbReference type="Pfam" id="PF00069">
    <property type="entry name" value="Pkinase"/>
    <property type="match status" value="1"/>
</dbReference>
<dbReference type="PANTHER" id="PTHR45832:SF22">
    <property type="entry name" value="SERINE_THREONINE-PROTEIN KINASE SAMKA-RELATED"/>
    <property type="match status" value="1"/>
</dbReference>
<evidence type="ECO:0000256" key="3">
    <source>
        <dbReference type="ARBA" id="ARBA00022840"/>
    </source>
</evidence>
<dbReference type="PROSITE" id="PS50011">
    <property type="entry name" value="PROTEIN_KINASE_DOM"/>
    <property type="match status" value="1"/>
</dbReference>